<gene>
    <name evidence="2" type="ORF">WMO66_08645</name>
</gene>
<sequence length="150" mass="17184">MPRPPRCRRICDAPQVDKFCPYGSEDVEPILLTLDEYEVIRLVDLEQQTHEQCAVQMDISRSTVQEIYEVARRKIAACLVHRKPLHITGGNYRICGGQEAAHCGRCCRMQRANMEKSGKNCKGDSIMKIAVTYENGQIFQHFGHTEQFKL</sequence>
<dbReference type="SUPFAM" id="SSF88659">
    <property type="entry name" value="Sigma3 and sigma4 domains of RNA polymerase sigma factors"/>
    <property type="match status" value="1"/>
</dbReference>
<dbReference type="PANTHER" id="PTHR37478:SF2">
    <property type="entry name" value="UPF0251 PROTEIN TK0562"/>
    <property type="match status" value="1"/>
</dbReference>
<dbReference type="Gene3D" id="1.10.10.10">
    <property type="entry name" value="Winged helix-like DNA-binding domain superfamily/Winged helix DNA-binding domain"/>
    <property type="match status" value="1"/>
</dbReference>
<feature type="non-terminal residue" evidence="2">
    <location>
        <position position="150"/>
    </location>
</feature>
<organism evidence="2 3">
    <name type="scientific">Faecousia intestinalis</name>
    <dbReference type="NCBI Taxonomy" id="3133167"/>
    <lineage>
        <taxon>Bacteria</taxon>
        <taxon>Bacillati</taxon>
        <taxon>Bacillota</taxon>
        <taxon>Clostridia</taxon>
        <taxon>Eubacteriales</taxon>
        <taxon>Oscillospiraceae</taxon>
        <taxon>Faecousia</taxon>
    </lineage>
</organism>
<keyword evidence="3" id="KW-1185">Reference proteome</keyword>
<dbReference type="Proteomes" id="UP001491552">
    <property type="component" value="Unassembled WGS sequence"/>
</dbReference>
<dbReference type="EMBL" id="JBBMFF010000223">
    <property type="protein sequence ID" value="MEQ2511312.1"/>
    <property type="molecule type" value="Genomic_DNA"/>
</dbReference>
<dbReference type="RefSeq" id="WP_349136010.1">
    <property type="nucleotide sequence ID" value="NZ_JBBMFF010000223.1"/>
</dbReference>
<dbReference type="InterPro" id="IPR036388">
    <property type="entry name" value="WH-like_DNA-bd_sf"/>
</dbReference>
<dbReference type="SUPFAM" id="SSF53146">
    <property type="entry name" value="Nitrogenase accessory factor-like"/>
    <property type="match status" value="1"/>
</dbReference>
<dbReference type="PANTHER" id="PTHR37478">
    <property type="match status" value="1"/>
</dbReference>
<name>A0ABV1G7C4_9FIRM</name>
<evidence type="ECO:0000313" key="2">
    <source>
        <dbReference type="EMBL" id="MEQ2511312.1"/>
    </source>
</evidence>
<reference evidence="2 3" key="1">
    <citation type="submission" date="2024-03" db="EMBL/GenBank/DDBJ databases">
        <title>Human intestinal bacterial collection.</title>
        <authorList>
            <person name="Pauvert C."/>
            <person name="Hitch T.C.A."/>
            <person name="Clavel T."/>
        </authorList>
    </citation>
    <scope>NUCLEOTIDE SEQUENCE [LARGE SCALE GENOMIC DNA]</scope>
    <source>
        <strain evidence="2 3">CLA-AA-H192</strain>
    </source>
</reference>
<dbReference type="InterPro" id="IPR002852">
    <property type="entry name" value="UPF0251"/>
</dbReference>
<evidence type="ECO:0000313" key="3">
    <source>
        <dbReference type="Proteomes" id="UP001491552"/>
    </source>
</evidence>
<protein>
    <submittedName>
        <fullName evidence="2">DUF134 domain-containing protein</fullName>
    </submittedName>
</protein>
<evidence type="ECO:0000256" key="1">
    <source>
        <dbReference type="ARBA" id="ARBA00009350"/>
    </source>
</evidence>
<comment type="caution">
    <text evidence="2">The sequence shown here is derived from an EMBL/GenBank/DDBJ whole genome shotgun (WGS) entry which is preliminary data.</text>
</comment>
<proteinExistence type="inferred from homology"/>
<dbReference type="Pfam" id="PF02001">
    <property type="entry name" value="DUF134"/>
    <property type="match status" value="1"/>
</dbReference>
<dbReference type="InterPro" id="IPR036105">
    <property type="entry name" value="DiNase_FeMo-co_biosyn_sf"/>
</dbReference>
<dbReference type="InterPro" id="IPR013324">
    <property type="entry name" value="RNA_pol_sigma_r3/r4-like"/>
</dbReference>
<accession>A0ABV1G7C4</accession>
<comment type="similarity">
    <text evidence="1">Belongs to the UPF0251 family.</text>
</comment>